<dbReference type="Pfam" id="PF18962">
    <property type="entry name" value="Por_Secre_tail"/>
    <property type="match status" value="1"/>
</dbReference>
<evidence type="ECO:0000256" key="1">
    <source>
        <dbReference type="SAM" id="SignalP"/>
    </source>
</evidence>
<dbReference type="RefSeq" id="WP_173075884.1">
    <property type="nucleotide sequence ID" value="NZ_CP041345.1"/>
</dbReference>
<dbReference type="EMBL" id="CP041345">
    <property type="protein sequence ID" value="QKG80785.1"/>
    <property type="molecule type" value="Genomic_DNA"/>
</dbReference>
<name>A0A7D4CSD7_9BACT</name>
<evidence type="ECO:0000313" key="3">
    <source>
        <dbReference type="EMBL" id="QKG80785.1"/>
    </source>
</evidence>
<keyword evidence="4" id="KW-1185">Reference proteome</keyword>
<organism evidence="3 4">
    <name type="scientific">Tenuifilum thalassicum</name>
    <dbReference type="NCBI Taxonomy" id="2590900"/>
    <lineage>
        <taxon>Bacteria</taxon>
        <taxon>Pseudomonadati</taxon>
        <taxon>Bacteroidota</taxon>
        <taxon>Bacteroidia</taxon>
        <taxon>Bacteroidales</taxon>
        <taxon>Tenuifilaceae</taxon>
        <taxon>Tenuifilum</taxon>
    </lineage>
</organism>
<sequence length="636" mass="72612">MRRILFILAFTSATAFSFCQEGLINLSGYQPIKTQKKQTGSKSMLELPFFDDFARLTSTPTLQLWEPSNVITSSTFAANNPTIGFATFDAVNNKGVIYSHLSTTSLPADTLTSQPINLNYPATDSIYLSFSIEPGGLGYEPGPNDSLVLEFFSPSENKWFRSWAACVDFENDTISFYNHLNKTASGKKTAKLDSTFFPIIINISNSNFLQSGFRFRFIGYASLMENATIPGYRTNSDQWHIDMVYLNRLRNWDDTIYNDIAFFKPLEPILTNYYSIPWNHFAEAESKEISSPREFNIVYRNLGPTTWNVTRRFYIKNLSDNSEYTFSGGADNIYGYQNFPYIRKYDYNFTSEWSDSAKFILRTWLITDNDEANKHLRYNDTLTQELNFFNYYALDDGSAESGYGLFGEGTLNAMVAQQFYNYKDDYLVGIMIYFNRSYQDANNIPFKITIWNDDNGKPGKIIYQKSITRPIFPDSLNQFSTFSIDKIFIPEGTFYVGWQQYSIDFINVGFDRNTNNQSKIFHSLPGYWTNTNFKGTIMIRPVFGKLYNSPTAIKTTRSSSTINIYPNPANDFFRIDIDKNLQALSYQIISTTGQVVASGFLAGDNLVSTSNLPTGIYIVRVRTNNGSVLTSKVIVR</sequence>
<dbReference type="InterPro" id="IPR026444">
    <property type="entry name" value="Secre_tail"/>
</dbReference>
<accession>A0A7D4CSD7</accession>
<evidence type="ECO:0000259" key="2">
    <source>
        <dbReference type="Pfam" id="PF18962"/>
    </source>
</evidence>
<proteinExistence type="predicted"/>
<keyword evidence="1" id="KW-0732">Signal</keyword>
<dbReference type="KEGG" id="ttz:FHG85_11090"/>
<dbReference type="Proteomes" id="UP000500961">
    <property type="component" value="Chromosome"/>
</dbReference>
<feature type="domain" description="Secretion system C-terminal sorting" evidence="2">
    <location>
        <begin position="564"/>
        <end position="635"/>
    </location>
</feature>
<evidence type="ECO:0000313" key="4">
    <source>
        <dbReference type="Proteomes" id="UP000500961"/>
    </source>
</evidence>
<reference evidence="3 4" key="1">
    <citation type="submission" date="2019-07" db="EMBL/GenBank/DDBJ databases">
        <title>Thalassofilum flectens gen. nov., sp. nov., a novel moderate thermophilic anaerobe from a shallow sea hot spring in Kunashir Island (Russia), representing a new family in the order Bacteroidales, and proposal of Thalassofilacea fam. nov.</title>
        <authorList>
            <person name="Kochetkova T.V."/>
            <person name="Podosokorskaya O.A."/>
            <person name="Novikov A."/>
            <person name="Elcheninov A.G."/>
            <person name="Toshchakov S.V."/>
            <person name="Kublanov I.V."/>
        </authorList>
    </citation>
    <scope>NUCLEOTIDE SEQUENCE [LARGE SCALE GENOMIC DNA]</scope>
    <source>
        <strain evidence="3 4">38-H</strain>
    </source>
</reference>
<gene>
    <name evidence="3" type="ORF">FHG85_11090</name>
</gene>
<feature type="chain" id="PRO_5029880787" evidence="1">
    <location>
        <begin position="18"/>
        <end position="636"/>
    </location>
</feature>
<dbReference type="AlphaFoldDB" id="A0A7D4CSD7"/>
<feature type="signal peptide" evidence="1">
    <location>
        <begin position="1"/>
        <end position="17"/>
    </location>
</feature>
<protein>
    <submittedName>
        <fullName evidence="3">T9SS type A sorting domain-containing protein</fullName>
    </submittedName>
</protein>
<dbReference type="NCBIfam" id="TIGR04183">
    <property type="entry name" value="Por_Secre_tail"/>
    <property type="match status" value="1"/>
</dbReference>